<feature type="compositionally biased region" description="Low complexity" evidence="1">
    <location>
        <begin position="645"/>
        <end position="660"/>
    </location>
</feature>
<feature type="transmembrane region" description="Helical" evidence="2">
    <location>
        <begin position="407"/>
        <end position="425"/>
    </location>
</feature>
<organism evidence="3 4">
    <name type="scientific">Actinomadura graeca</name>
    <dbReference type="NCBI Taxonomy" id="2750812"/>
    <lineage>
        <taxon>Bacteria</taxon>
        <taxon>Bacillati</taxon>
        <taxon>Actinomycetota</taxon>
        <taxon>Actinomycetes</taxon>
        <taxon>Streptosporangiales</taxon>
        <taxon>Thermomonosporaceae</taxon>
        <taxon>Actinomadura</taxon>
    </lineage>
</organism>
<feature type="region of interest" description="Disordered" evidence="1">
    <location>
        <begin position="557"/>
        <end position="578"/>
    </location>
</feature>
<name>A0ABX8QQY7_9ACTN</name>
<evidence type="ECO:0000256" key="1">
    <source>
        <dbReference type="SAM" id="MobiDB-lite"/>
    </source>
</evidence>
<reference evidence="3" key="1">
    <citation type="submission" date="2020-07" db="EMBL/GenBank/DDBJ databases">
        <authorList>
            <person name="Tarantini F.S."/>
            <person name="Hong K.W."/>
            <person name="Chan K.G."/>
        </authorList>
    </citation>
    <scope>NUCLEOTIDE SEQUENCE</scope>
    <source>
        <strain evidence="3">32-07</strain>
    </source>
</reference>
<dbReference type="EMBL" id="CP059572">
    <property type="protein sequence ID" value="QXJ21190.1"/>
    <property type="molecule type" value="Genomic_DNA"/>
</dbReference>
<feature type="transmembrane region" description="Helical" evidence="2">
    <location>
        <begin position="473"/>
        <end position="492"/>
    </location>
</feature>
<keyword evidence="2" id="KW-0472">Membrane</keyword>
<dbReference type="Proteomes" id="UP001049518">
    <property type="component" value="Chromosome"/>
</dbReference>
<keyword evidence="2" id="KW-1133">Transmembrane helix</keyword>
<feature type="transmembrane region" description="Helical" evidence="2">
    <location>
        <begin position="437"/>
        <end position="461"/>
    </location>
</feature>
<feature type="region of interest" description="Disordered" evidence="1">
    <location>
        <begin position="640"/>
        <end position="669"/>
    </location>
</feature>
<feature type="region of interest" description="Disordered" evidence="1">
    <location>
        <begin position="184"/>
        <end position="210"/>
    </location>
</feature>
<dbReference type="RefSeq" id="WP_231334327.1">
    <property type="nucleotide sequence ID" value="NZ_CP059572.1"/>
</dbReference>
<feature type="region of interest" description="Disordered" evidence="1">
    <location>
        <begin position="290"/>
        <end position="309"/>
    </location>
</feature>
<proteinExistence type="predicted"/>
<accession>A0ABX8QQY7</accession>
<evidence type="ECO:0000313" key="3">
    <source>
        <dbReference type="EMBL" id="QXJ21190.1"/>
    </source>
</evidence>
<gene>
    <name evidence="3" type="ORF">AGRA3207_002020</name>
</gene>
<keyword evidence="4" id="KW-1185">Reference proteome</keyword>
<protein>
    <submittedName>
        <fullName evidence="3">Uncharacterized protein</fullName>
    </submittedName>
</protein>
<evidence type="ECO:0000256" key="2">
    <source>
        <dbReference type="SAM" id="Phobius"/>
    </source>
</evidence>
<keyword evidence="2" id="KW-0812">Transmembrane</keyword>
<evidence type="ECO:0000313" key="4">
    <source>
        <dbReference type="Proteomes" id="UP001049518"/>
    </source>
</evidence>
<sequence>MGELRTPPAVAELDLRGAGAAQALKLLDELWENDGAPTGRILVTDETGLLMPHAEVFARLRSPLVRGLLCVAVGGVPGADGLEVPGPLLAGQDAGLLWVPDPDGHDWRPSGPVITARPHGPGPGLDRLRGLLRVPEVFDRTAELAAAVPGGVSNPGLRLASALPGDAEWASALMTAVSELLAPGPPPPPDIAPVDAAGGPGRPPEGGLPRASLGMAREVVRLRDESPLMQAGQRAEQAVTAARRAAARLGRPSSLLPYPRRTPAAEAAADAGRAVADLRAGWGRLFTEVPADTEPLPGQSRLIEDQGVLPPDGGPDPRRMHAAFGVYAAEALARGSSLAGLAEGLREQKGRLAPPRVDPGAELDRACPPRLVTRLCEGGPLPPPEPWLPLPGLVAAALAAQSAAGPAAGLVVAAVYTLLVGLTVVRGPRARLRDGLLPVAATGAVGSVGAVAGATVAKGMIAEVAAWLTPGLRTAAVAAALAVAAAAVPWSWRSRSRRWTRESGLDDAPAALADLRDTAARLASGWSRAARGRGGAADVIRATAALDGVREALRRHAGTHGAPCARESAQEGSAQNGRAREELLADVRGHLRRLVLLALEPCWGDPSAGMPHAHQDRARAETAGRIAAWERHVARHGALEPPPFAADAAPSGEDAAAPGAAGAGGPPLSEQDLVALGDAVTHGADAVMWQLLGPGDLPMTRSGDRPACVRFAPLAVRDALAGRCPADTLWVRPSRHAGVLRLVPVRPGLVRPRWSTDDEPWEAS</sequence>